<evidence type="ECO:0000313" key="2">
    <source>
        <dbReference type="Proteomes" id="UP000324800"/>
    </source>
</evidence>
<evidence type="ECO:0000313" key="1">
    <source>
        <dbReference type="EMBL" id="KAA6391000.1"/>
    </source>
</evidence>
<dbReference type="AlphaFoldDB" id="A0A5J4W826"/>
<protein>
    <submittedName>
        <fullName evidence="1">Uncharacterized protein</fullName>
    </submittedName>
</protein>
<name>A0A5J4W826_9EUKA</name>
<dbReference type="EMBL" id="SNRW01003027">
    <property type="protein sequence ID" value="KAA6391000.1"/>
    <property type="molecule type" value="Genomic_DNA"/>
</dbReference>
<proteinExistence type="predicted"/>
<gene>
    <name evidence="1" type="ORF">EZS28_013471</name>
</gene>
<comment type="caution">
    <text evidence="1">The sequence shown here is derived from an EMBL/GenBank/DDBJ whole genome shotgun (WGS) entry which is preliminary data.</text>
</comment>
<feature type="non-terminal residue" evidence="1">
    <location>
        <position position="1"/>
    </location>
</feature>
<dbReference type="Proteomes" id="UP000324800">
    <property type="component" value="Unassembled WGS sequence"/>
</dbReference>
<organism evidence="1 2">
    <name type="scientific">Streblomastix strix</name>
    <dbReference type="NCBI Taxonomy" id="222440"/>
    <lineage>
        <taxon>Eukaryota</taxon>
        <taxon>Metamonada</taxon>
        <taxon>Preaxostyla</taxon>
        <taxon>Oxymonadida</taxon>
        <taxon>Streblomastigidae</taxon>
        <taxon>Streblomastix</taxon>
    </lineage>
</organism>
<reference evidence="1 2" key="1">
    <citation type="submission" date="2019-03" db="EMBL/GenBank/DDBJ databases">
        <title>Single cell metagenomics reveals metabolic interactions within the superorganism composed of flagellate Streblomastix strix and complex community of Bacteroidetes bacteria on its surface.</title>
        <authorList>
            <person name="Treitli S.C."/>
            <person name="Kolisko M."/>
            <person name="Husnik F."/>
            <person name="Keeling P."/>
            <person name="Hampl V."/>
        </authorList>
    </citation>
    <scope>NUCLEOTIDE SEQUENCE [LARGE SCALE GENOMIC DNA]</scope>
    <source>
        <strain evidence="1">ST1C</strain>
    </source>
</reference>
<sequence length="42" mass="4810">KYYTINTTTPPNATRILQTADLNIQGLFKTYTQTLSGDFKRD</sequence>
<accession>A0A5J4W826</accession>